<organism evidence="1 2">
    <name type="scientific">Corynebacterium cystitidis DSM 20524</name>
    <dbReference type="NCBI Taxonomy" id="1121357"/>
    <lineage>
        <taxon>Bacteria</taxon>
        <taxon>Bacillati</taxon>
        <taxon>Actinomycetota</taxon>
        <taxon>Actinomycetes</taxon>
        <taxon>Mycobacteriales</taxon>
        <taxon>Corynebacteriaceae</taxon>
        <taxon>Corynebacterium</taxon>
    </lineage>
</organism>
<dbReference type="Proteomes" id="UP000198929">
    <property type="component" value="Unassembled WGS sequence"/>
</dbReference>
<sequence length="61" mass="6772">MGPEMRMTTWYRTLAPRGRKAQLINRGYLIGLLGVLAKLVSPVAHPKLGHDLTFDLAHAFA</sequence>
<dbReference type="EMBL" id="FOGQ01000001">
    <property type="protein sequence ID" value="SER44563.1"/>
    <property type="molecule type" value="Genomic_DNA"/>
</dbReference>
<accession>A0A1H9PAD1</accession>
<proteinExistence type="predicted"/>
<dbReference type="AlphaFoldDB" id="A0A1H9PAD1"/>
<protein>
    <submittedName>
        <fullName evidence="1">Uncharacterized protein</fullName>
    </submittedName>
</protein>
<keyword evidence="2" id="KW-1185">Reference proteome</keyword>
<gene>
    <name evidence="1" type="ORF">SAMN05661109_00251</name>
</gene>
<reference evidence="2" key="1">
    <citation type="submission" date="2016-10" db="EMBL/GenBank/DDBJ databases">
        <authorList>
            <person name="Varghese N."/>
            <person name="Submissions S."/>
        </authorList>
    </citation>
    <scope>NUCLEOTIDE SEQUENCE [LARGE SCALE GENOMIC DNA]</scope>
    <source>
        <strain evidence="2">DSM 20524</strain>
    </source>
</reference>
<name>A0A1H9PAD1_9CORY</name>
<evidence type="ECO:0000313" key="2">
    <source>
        <dbReference type="Proteomes" id="UP000198929"/>
    </source>
</evidence>
<evidence type="ECO:0000313" key="1">
    <source>
        <dbReference type="EMBL" id="SER44563.1"/>
    </source>
</evidence>